<organism evidence="1 2">
    <name type="scientific">Colwellia chukchiensis</name>
    <dbReference type="NCBI Taxonomy" id="641665"/>
    <lineage>
        <taxon>Bacteria</taxon>
        <taxon>Pseudomonadati</taxon>
        <taxon>Pseudomonadota</taxon>
        <taxon>Gammaproteobacteria</taxon>
        <taxon>Alteromonadales</taxon>
        <taxon>Colwelliaceae</taxon>
        <taxon>Colwellia</taxon>
    </lineage>
</organism>
<dbReference type="RefSeq" id="WP_085284133.1">
    <property type="nucleotide sequence ID" value="NZ_FOBI01000010.1"/>
</dbReference>
<dbReference type="InterPro" id="IPR009045">
    <property type="entry name" value="Zn_M74/Hedgehog-like"/>
</dbReference>
<gene>
    <name evidence="1" type="ORF">SAMN05216262_110123</name>
</gene>
<evidence type="ECO:0000313" key="1">
    <source>
        <dbReference type="EMBL" id="SEL42064.1"/>
    </source>
</evidence>
<reference evidence="2" key="1">
    <citation type="submission" date="2016-10" db="EMBL/GenBank/DDBJ databases">
        <authorList>
            <person name="Varghese N."/>
            <person name="Submissions S."/>
        </authorList>
    </citation>
    <scope>NUCLEOTIDE SEQUENCE [LARGE SCALE GENOMIC DNA]</scope>
    <source>
        <strain evidence="2">CGMCC 1.9127</strain>
    </source>
</reference>
<dbReference type="Proteomes" id="UP000199297">
    <property type="component" value="Unassembled WGS sequence"/>
</dbReference>
<sequence>MSNSTYQFLEDIGRIQLSENFFLREFLYSEVAISHGIVNKPENLSMAIEAGQSLCQKVLEPIQESFGRIHIRSGFRSSTVNEIGNINKLNCASNQLNCGAHIWDRADSDGYIGATACIVIPKLLPYLNESDDWPSLAWWLHEHIKEYADICFFQHNFAFNIRWSSNPAFNKRIRTYARNPDTGCKKHLYNNGVVHSEYANKTAEQRYEKLLDRY</sequence>
<dbReference type="STRING" id="641665.GCA_002104455_02523"/>
<proteinExistence type="predicted"/>
<name>A0A1H7Q2Z8_9GAMM</name>
<dbReference type="OrthoDB" id="7171572at2"/>
<evidence type="ECO:0000313" key="2">
    <source>
        <dbReference type="Proteomes" id="UP000199297"/>
    </source>
</evidence>
<keyword evidence="2" id="KW-1185">Reference proteome</keyword>
<protein>
    <submittedName>
        <fullName evidence="1">Peptidase M15</fullName>
    </submittedName>
</protein>
<dbReference type="Gene3D" id="3.30.1380.10">
    <property type="match status" value="1"/>
</dbReference>
<dbReference type="EMBL" id="FOBI01000010">
    <property type="protein sequence ID" value="SEL42064.1"/>
    <property type="molecule type" value="Genomic_DNA"/>
</dbReference>
<dbReference type="SUPFAM" id="SSF55166">
    <property type="entry name" value="Hedgehog/DD-peptidase"/>
    <property type="match status" value="1"/>
</dbReference>
<dbReference type="AlphaFoldDB" id="A0A1H7Q2Z8"/>
<accession>A0A1H7Q2Z8</accession>